<keyword evidence="2" id="KW-1185">Reference proteome</keyword>
<dbReference type="Proteomes" id="UP000028045">
    <property type="component" value="Unassembled WGS sequence"/>
</dbReference>
<evidence type="ECO:0000313" key="1">
    <source>
        <dbReference type="EMBL" id="KEY72653.1"/>
    </source>
</evidence>
<organism evidence="1 2">
    <name type="scientific">Stachybotrys chartarum (strain CBS 109288 / IBT 7711)</name>
    <name type="common">Toxic black mold</name>
    <name type="synonym">Stilbospora chartarum</name>
    <dbReference type="NCBI Taxonomy" id="1280523"/>
    <lineage>
        <taxon>Eukaryota</taxon>
        <taxon>Fungi</taxon>
        <taxon>Dikarya</taxon>
        <taxon>Ascomycota</taxon>
        <taxon>Pezizomycotina</taxon>
        <taxon>Sordariomycetes</taxon>
        <taxon>Hypocreomycetidae</taxon>
        <taxon>Hypocreales</taxon>
        <taxon>Stachybotryaceae</taxon>
        <taxon>Stachybotrys</taxon>
    </lineage>
</organism>
<protein>
    <submittedName>
        <fullName evidence="1">Uncharacterized protein</fullName>
    </submittedName>
</protein>
<name>A0A084B524_STACB</name>
<evidence type="ECO:0000313" key="2">
    <source>
        <dbReference type="Proteomes" id="UP000028045"/>
    </source>
</evidence>
<gene>
    <name evidence="1" type="ORF">S7711_11514</name>
</gene>
<dbReference type="HOGENOM" id="CLU_950522_0_0_1"/>
<accession>A0A084B524</accession>
<sequence length="293" mass="32690">MLKASNGAGACFCSNNHSAQVTTAKCRARPNTKLDKVYFERKGARTWNVPEASVKELFEKTGINIAKEAIIKLGRFQFEHVKTELISLSKGGRLRKDHINQATHNLDKIPQDETLECQAKADEGDTHPLSPNVRAGCVQQIAQPTATPLAQREASSALGRDYVQAWQHLSEEEMTTLLPQAPLHRRVIAAVLAILDAAMPQYQISLSPRFSAATDHRHAVQVFQQPDESWITYTIENDRELITIYGPCCRDISQFTDLLSHENRDYRVKCAHVCDAAHDELGYWFALLAGALG</sequence>
<proteinExistence type="predicted"/>
<dbReference type="AlphaFoldDB" id="A0A084B524"/>
<reference evidence="1 2" key="1">
    <citation type="journal article" date="2014" name="BMC Genomics">
        <title>Comparative genome sequencing reveals chemotype-specific gene clusters in the toxigenic black mold Stachybotrys.</title>
        <authorList>
            <person name="Semeiks J."/>
            <person name="Borek D."/>
            <person name="Otwinowski Z."/>
            <person name="Grishin N.V."/>
        </authorList>
    </citation>
    <scope>NUCLEOTIDE SEQUENCE [LARGE SCALE GENOMIC DNA]</scope>
    <source>
        <strain evidence="2">CBS 109288 / IBT 7711</strain>
    </source>
</reference>
<dbReference type="EMBL" id="KL648046">
    <property type="protein sequence ID" value="KEY72653.1"/>
    <property type="molecule type" value="Genomic_DNA"/>
</dbReference>